<name>A0A383AQF5_9ZZZZ</name>
<proteinExistence type="predicted"/>
<dbReference type="EMBL" id="UINC01193912">
    <property type="protein sequence ID" value="SVE09750.1"/>
    <property type="molecule type" value="Genomic_DNA"/>
</dbReference>
<protein>
    <submittedName>
        <fullName evidence="2">Uncharacterized protein</fullName>
    </submittedName>
</protein>
<sequence length="35" mass="3769">RFGAKVVQGTQTGVPQSYLYVFGAGLLFVVLILLI</sequence>
<reference evidence="2" key="1">
    <citation type="submission" date="2018-05" db="EMBL/GenBank/DDBJ databases">
        <authorList>
            <person name="Lanie J.A."/>
            <person name="Ng W.-L."/>
            <person name="Kazmierczak K.M."/>
            <person name="Andrzejewski T.M."/>
            <person name="Davidsen T.M."/>
            <person name="Wayne K.J."/>
            <person name="Tettelin H."/>
            <person name="Glass J.I."/>
            <person name="Rusch D."/>
            <person name="Podicherti R."/>
            <person name="Tsui H.-C.T."/>
            <person name="Winkler M.E."/>
        </authorList>
    </citation>
    <scope>NUCLEOTIDE SEQUENCE</scope>
</reference>
<organism evidence="2">
    <name type="scientific">marine metagenome</name>
    <dbReference type="NCBI Taxonomy" id="408172"/>
    <lineage>
        <taxon>unclassified sequences</taxon>
        <taxon>metagenomes</taxon>
        <taxon>ecological metagenomes</taxon>
    </lineage>
</organism>
<feature type="transmembrane region" description="Helical" evidence="1">
    <location>
        <begin position="17"/>
        <end position="34"/>
    </location>
</feature>
<evidence type="ECO:0000256" key="1">
    <source>
        <dbReference type="SAM" id="Phobius"/>
    </source>
</evidence>
<keyword evidence="1" id="KW-1133">Transmembrane helix</keyword>
<dbReference type="AlphaFoldDB" id="A0A383AQF5"/>
<evidence type="ECO:0000313" key="2">
    <source>
        <dbReference type="EMBL" id="SVE09750.1"/>
    </source>
</evidence>
<keyword evidence="1" id="KW-0472">Membrane</keyword>
<keyword evidence="1" id="KW-0812">Transmembrane</keyword>
<accession>A0A383AQF5</accession>
<feature type="non-terminal residue" evidence="2">
    <location>
        <position position="1"/>
    </location>
</feature>
<gene>
    <name evidence="2" type="ORF">METZ01_LOCUS462604</name>
</gene>